<evidence type="ECO:0000259" key="2">
    <source>
        <dbReference type="PROSITE" id="PS50030"/>
    </source>
</evidence>
<dbReference type="CDD" id="cd14386">
    <property type="entry name" value="UBA2_UBP5"/>
    <property type="match status" value="1"/>
</dbReference>
<organism evidence="3 4">
    <name type="scientific">Saguinus oedipus</name>
    <name type="common">Cotton-top tamarin</name>
    <name type="synonym">Oedipomidas oedipus</name>
    <dbReference type="NCBI Taxonomy" id="9490"/>
    <lineage>
        <taxon>Eukaryota</taxon>
        <taxon>Metazoa</taxon>
        <taxon>Chordata</taxon>
        <taxon>Craniata</taxon>
        <taxon>Vertebrata</taxon>
        <taxon>Euteleostomi</taxon>
        <taxon>Mammalia</taxon>
        <taxon>Eutheria</taxon>
        <taxon>Euarchontoglires</taxon>
        <taxon>Primates</taxon>
        <taxon>Haplorrhini</taxon>
        <taxon>Platyrrhini</taxon>
        <taxon>Cebidae</taxon>
        <taxon>Callitrichinae</taxon>
        <taxon>Saguinus</taxon>
    </lineage>
</organism>
<dbReference type="Pfam" id="PF22562">
    <property type="entry name" value="UBA_7"/>
    <property type="match status" value="2"/>
</dbReference>
<dbReference type="InterPro" id="IPR009060">
    <property type="entry name" value="UBA-like_sf"/>
</dbReference>
<feature type="region of interest" description="Disordered" evidence="1">
    <location>
        <begin position="345"/>
        <end position="378"/>
    </location>
</feature>
<dbReference type="GO" id="GO:0016787">
    <property type="term" value="F:hydrolase activity"/>
    <property type="evidence" value="ECO:0007669"/>
    <property type="project" value="UniProtKB-KW"/>
</dbReference>
<dbReference type="InterPro" id="IPR001394">
    <property type="entry name" value="Peptidase_C19_UCH"/>
</dbReference>
<proteinExistence type="predicted"/>
<dbReference type="Gene3D" id="1.10.8.10">
    <property type="entry name" value="DNA helicase RuvA subunit, C-terminal domain"/>
    <property type="match status" value="2"/>
</dbReference>
<dbReference type="EMBL" id="JASSZA010000016">
    <property type="protein sequence ID" value="KAK2090752.1"/>
    <property type="molecule type" value="Genomic_DNA"/>
</dbReference>
<name>A0ABQ9U106_SAGOE</name>
<dbReference type="SUPFAM" id="SSF46934">
    <property type="entry name" value="UBA-like"/>
    <property type="match status" value="2"/>
</dbReference>
<evidence type="ECO:0000313" key="4">
    <source>
        <dbReference type="Proteomes" id="UP001266305"/>
    </source>
</evidence>
<dbReference type="Pfam" id="PF00443">
    <property type="entry name" value="UCH"/>
    <property type="match status" value="1"/>
</dbReference>
<reference evidence="3 4" key="1">
    <citation type="submission" date="2023-05" db="EMBL/GenBank/DDBJ databases">
        <title>B98-5 Cell Line De Novo Hybrid Assembly: An Optical Mapping Approach.</title>
        <authorList>
            <person name="Kananen K."/>
            <person name="Auerbach J.A."/>
            <person name="Kautto E."/>
            <person name="Blachly J.S."/>
        </authorList>
    </citation>
    <scope>NUCLEOTIDE SEQUENCE [LARGE SCALE GENOMIC DNA]</scope>
    <source>
        <strain evidence="3">B95-8</strain>
        <tissue evidence="3">Cell line</tissue>
    </source>
</reference>
<dbReference type="Proteomes" id="UP001266305">
    <property type="component" value="Unassembled WGS sequence"/>
</dbReference>
<dbReference type="PROSITE" id="PS50030">
    <property type="entry name" value="UBA"/>
    <property type="match status" value="2"/>
</dbReference>
<feature type="compositionally biased region" description="Basic and acidic residues" evidence="1">
    <location>
        <begin position="348"/>
        <end position="359"/>
    </location>
</feature>
<gene>
    <name evidence="3" type="primary">USP13_2</name>
    <name evidence="3" type="ORF">P7K49_030036</name>
</gene>
<evidence type="ECO:0000313" key="3">
    <source>
        <dbReference type="EMBL" id="KAK2090752.1"/>
    </source>
</evidence>
<dbReference type="Gene3D" id="3.90.70.10">
    <property type="entry name" value="Cysteine proteinases"/>
    <property type="match status" value="1"/>
</dbReference>
<feature type="compositionally biased region" description="Polar residues" evidence="1">
    <location>
        <begin position="367"/>
        <end position="378"/>
    </location>
</feature>
<keyword evidence="3" id="KW-0378">Hydrolase</keyword>
<dbReference type="InterPro" id="IPR015940">
    <property type="entry name" value="UBA"/>
</dbReference>
<dbReference type="SUPFAM" id="SSF54001">
    <property type="entry name" value="Cysteine proteinases"/>
    <property type="match status" value="1"/>
</dbReference>
<dbReference type="SMART" id="SM00165">
    <property type="entry name" value="UBA"/>
    <property type="match status" value="2"/>
</dbReference>
<comment type="caution">
    <text evidence="3">The sequence shown here is derived from an EMBL/GenBank/DDBJ whole genome shotgun (WGS) entry which is preliminary data.</text>
</comment>
<evidence type="ECO:0000256" key="1">
    <source>
        <dbReference type="SAM" id="MobiDB-lite"/>
    </source>
</evidence>
<feature type="domain" description="UBA" evidence="2">
    <location>
        <begin position="208"/>
        <end position="249"/>
    </location>
</feature>
<accession>A0ABQ9U106</accession>
<feature type="domain" description="UBA" evidence="2">
    <location>
        <begin position="283"/>
        <end position="323"/>
    </location>
</feature>
<sequence>MTREQPFSRCIWLCKVPHISNPGPAQKPQGRLFKGDELIAYELTRREAEVNRRPLPELVRAKIPFSACLQAFSEPENVDDFWSSALQAKSAGVKPGPVSRRERVCVHLHVCVCVFCLFSSAIGMARTSRFASFPEYLVVQIKKFTFGLDWVPKKFDVSVDMPDLLDINHLRARGLQPGEEELPDISPPIVIPDDSKDRLMNQLIDPSDIDESSVMQLAEMGFPLEACRKAVYFTGNMGAEVAFNWIIVHMEEPDFAEPLTMPGYGGAASAGASVFGATGLDNQPPEEIVAIITSMGFQRNQAIQALRATNHSLERALDWIFSHPEFEEDSDFVIEMENNANANIISEAKPEGPRVKDGPGSKFSPYKPSSSHDYTSSSCPSVPPVQAFVVIRKVTSRLFVLAPSTSCSRIPAQLVSQGHLYTPCICSWGTRDRSRILGLLSCQQLSSTYLQTLGSG</sequence>
<dbReference type="PANTHER" id="PTHR46738">
    <property type="entry name" value="UBIQUITIN-ASSOCIATED DOMAIN-CONTAINING PROTEIN 1"/>
    <property type="match status" value="1"/>
</dbReference>
<dbReference type="InterPro" id="IPR052476">
    <property type="entry name" value="UBAC1"/>
</dbReference>
<protein>
    <submittedName>
        <fullName evidence="3">Ubiquitin carboxyl-terminal hydrolase 13</fullName>
    </submittedName>
</protein>
<dbReference type="CDD" id="cd14384">
    <property type="entry name" value="UBA1_UBP13"/>
    <property type="match status" value="1"/>
</dbReference>
<keyword evidence="4" id="KW-1185">Reference proteome</keyword>
<dbReference type="InterPro" id="IPR038765">
    <property type="entry name" value="Papain-like_cys_pep_sf"/>
</dbReference>
<dbReference type="PANTHER" id="PTHR46738:SF1">
    <property type="entry name" value="UBIQUITIN-ASSOCIATED DOMAIN-CONTAINING PROTEIN 1"/>
    <property type="match status" value="1"/>
</dbReference>